<keyword evidence="4" id="KW-0812">Transmembrane</keyword>
<dbReference type="InterPro" id="IPR043128">
    <property type="entry name" value="Rev_trsase/Diguanyl_cyclase"/>
</dbReference>
<feature type="transmembrane region" description="Helical" evidence="4">
    <location>
        <begin position="197"/>
        <end position="217"/>
    </location>
</feature>
<feature type="transmembrane region" description="Helical" evidence="4">
    <location>
        <begin position="15"/>
        <end position="38"/>
    </location>
</feature>
<dbReference type="Gene3D" id="6.10.340.10">
    <property type="match status" value="1"/>
</dbReference>
<feature type="compositionally biased region" description="Pro residues" evidence="3">
    <location>
        <begin position="471"/>
        <end position="480"/>
    </location>
</feature>
<dbReference type="SUPFAM" id="SSF55073">
    <property type="entry name" value="Nucleotide cyclase"/>
    <property type="match status" value="1"/>
</dbReference>
<dbReference type="InterPro" id="IPR029787">
    <property type="entry name" value="Nucleotide_cyclase"/>
</dbReference>
<protein>
    <recommendedName>
        <fullName evidence="1">diguanylate cyclase</fullName>
        <ecNumber evidence="1">2.7.7.65</ecNumber>
    </recommendedName>
</protein>
<comment type="catalytic activity">
    <reaction evidence="2">
        <text>2 GTP = 3',3'-c-di-GMP + 2 diphosphate</text>
        <dbReference type="Rhea" id="RHEA:24898"/>
        <dbReference type="ChEBI" id="CHEBI:33019"/>
        <dbReference type="ChEBI" id="CHEBI:37565"/>
        <dbReference type="ChEBI" id="CHEBI:58805"/>
        <dbReference type="EC" id="2.7.7.65"/>
    </reaction>
</comment>
<dbReference type="KEGG" id="rgu:A4W93_03250"/>
<dbReference type="Proteomes" id="UP000193427">
    <property type="component" value="Chromosome"/>
</dbReference>
<feature type="compositionally biased region" description="Low complexity" evidence="3">
    <location>
        <begin position="461"/>
        <end position="470"/>
    </location>
</feature>
<evidence type="ECO:0000256" key="2">
    <source>
        <dbReference type="ARBA" id="ARBA00034247"/>
    </source>
</evidence>
<keyword evidence="6" id="KW-1185">Reference proteome</keyword>
<dbReference type="GO" id="GO:0043709">
    <property type="term" value="P:cell adhesion involved in single-species biofilm formation"/>
    <property type="evidence" value="ECO:0007669"/>
    <property type="project" value="TreeGrafter"/>
</dbReference>
<dbReference type="SUPFAM" id="SSF158472">
    <property type="entry name" value="HAMP domain-like"/>
    <property type="match status" value="1"/>
</dbReference>
<dbReference type="InterPro" id="IPR000160">
    <property type="entry name" value="GGDEF_dom"/>
</dbReference>
<dbReference type="InterPro" id="IPR003660">
    <property type="entry name" value="HAMP_dom"/>
</dbReference>
<dbReference type="PANTHER" id="PTHR45138">
    <property type="entry name" value="REGULATORY COMPONENTS OF SENSORY TRANSDUCTION SYSTEM"/>
    <property type="match status" value="1"/>
</dbReference>
<organism evidence="5 6">
    <name type="scientific">Piscinibacter gummiphilus</name>
    <dbReference type="NCBI Taxonomy" id="946333"/>
    <lineage>
        <taxon>Bacteria</taxon>
        <taxon>Pseudomonadati</taxon>
        <taxon>Pseudomonadota</taxon>
        <taxon>Betaproteobacteria</taxon>
        <taxon>Burkholderiales</taxon>
        <taxon>Sphaerotilaceae</taxon>
        <taxon>Piscinibacter</taxon>
    </lineage>
</organism>
<gene>
    <name evidence="5" type="ORF">A4W93_03250</name>
</gene>
<dbReference type="CDD" id="cd01949">
    <property type="entry name" value="GGDEF"/>
    <property type="match status" value="1"/>
</dbReference>
<dbReference type="SMART" id="SM00304">
    <property type="entry name" value="HAMP"/>
    <property type="match status" value="1"/>
</dbReference>
<evidence type="ECO:0000256" key="4">
    <source>
        <dbReference type="SAM" id="Phobius"/>
    </source>
</evidence>
<feature type="region of interest" description="Disordered" evidence="3">
    <location>
        <begin position="443"/>
        <end position="480"/>
    </location>
</feature>
<evidence type="ECO:0000256" key="3">
    <source>
        <dbReference type="SAM" id="MobiDB-lite"/>
    </source>
</evidence>
<dbReference type="Pfam" id="PF00990">
    <property type="entry name" value="GGDEF"/>
    <property type="match status" value="1"/>
</dbReference>
<proteinExistence type="predicted"/>
<sequence>MEPPKIFTRWRDIRIGYRLGLGVSVLLVLMVAIALVAVMGPRQPRLELAGTIRLSHERATLLADLRSQLLQQELMARRLTLPISFDESVETIARLDVERKDFARTLGQLVGLRSHDADRDRLDELMALAGKTAPAVAEARDAVMAFNPAMAGLHLARGLSPHDASALAAIDRMSRRHAAAIQERVAELEAIAERTEWAVLGASALAVVAAALIAWWLTHGITEPLRRAAAYADTLGRGELDAPAPASSGDETGAMLDALRGMAGRLHAARRELEKLSTEDALTGLANRRRFDHALREARGQAASASGPARREPDDGLPLALAMIDVDHFKCFNDRFGHPAGDECLRRVARALRGAHLRPGDVVARYGGEEFAVVLPRCSADGALAVAERIRRAVEAEGIPGAMPGAPWVTVSIGVCVAPHAADVHDEDLVRCADRALYAAKQAGRNQVRVSSLSSDRSEIRPAAAPAASPASPPRSPARS</sequence>
<dbReference type="GO" id="GO:0052621">
    <property type="term" value="F:diguanylate cyclase activity"/>
    <property type="evidence" value="ECO:0007669"/>
    <property type="project" value="UniProtKB-EC"/>
</dbReference>
<reference evidence="5 6" key="1">
    <citation type="submission" date="2016-04" db="EMBL/GenBank/DDBJ databases">
        <title>Complete genome sequence of natural rubber-degrading, novel Gram-negative bacterium, Rhizobacter gummiphilus strain NS21.</title>
        <authorList>
            <person name="Tabata M."/>
            <person name="Kasai D."/>
            <person name="Fukuda M."/>
        </authorList>
    </citation>
    <scope>NUCLEOTIDE SEQUENCE [LARGE SCALE GENOMIC DNA]</scope>
    <source>
        <strain evidence="5 6">NS21</strain>
    </source>
</reference>
<dbReference type="CDD" id="cd06225">
    <property type="entry name" value="HAMP"/>
    <property type="match status" value="1"/>
</dbReference>
<dbReference type="Gene3D" id="3.30.70.270">
    <property type="match status" value="1"/>
</dbReference>
<name>A0A1W6L451_9BURK</name>
<dbReference type="GO" id="GO:0007165">
    <property type="term" value="P:signal transduction"/>
    <property type="evidence" value="ECO:0007669"/>
    <property type="project" value="InterPro"/>
</dbReference>
<dbReference type="SMART" id="SM00267">
    <property type="entry name" value="GGDEF"/>
    <property type="match status" value="1"/>
</dbReference>
<evidence type="ECO:0000256" key="1">
    <source>
        <dbReference type="ARBA" id="ARBA00012528"/>
    </source>
</evidence>
<dbReference type="AlphaFoldDB" id="A0A1W6L451"/>
<dbReference type="EC" id="2.7.7.65" evidence="1"/>
<feature type="compositionally biased region" description="Polar residues" evidence="3">
    <location>
        <begin position="444"/>
        <end position="455"/>
    </location>
</feature>
<dbReference type="RefSeq" id="WP_085749249.1">
    <property type="nucleotide sequence ID" value="NZ_BSPR01000002.1"/>
</dbReference>
<dbReference type="Pfam" id="PF00672">
    <property type="entry name" value="HAMP"/>
    <property type="match status" value="1"/>
</dbReference>
<evidence type="ECO:0000313" key="6">
    <source>
        <dbReference type="Proteomes" id="UP000193427"/>
    </source>
</evidence>
<dbReference type="FunFam" id="3.30.70.270:FF:000001">
    <property type="entry name" value="Diguanylate cyclase domain protein"/>
    <property type="match status" value="1"/>
</dbReference>
<keyword evidence="4" id="KW-0472">Membrane</keyword>
<dbReference type="GO" id="GO:0005886">
    <property type="term" value="C:plasma membrane"/>
    <property type="evidence" value="ECO:0007669"/>
    <property type="project" value="TreeGrafter"/>
</dbReference>
<dbReference type="PANTHER" id="PTHR45138:SF9">
    <property type="entry name" value="DIGUANYLATE CYCLASE DGCM-RELATED"/>
    <property type="match status" value="1"/>
</dbReference>
<dbReference type="GO" id="GO:1902201">
    <property type="term" value="P:negative regulation of bacterial-type flagellum-dependent cell motility"/>
    <property type="evidence" value="ECO:0007669"/>
    <property type="project" value="TreeGrafter"/>
</dbReference>
<dbReference type="NCBIfam" id="TIGR00254">
    <property type="entry name" value="GGDEF"/>
    <property type="match status" value="1"/>
</dbReference>
<dbReference type="InterPro" id="IPR050469">
    <property type="entry name" value="Diguanylate_Cyclase"/>
</dbReference>
<dbReference type="EMBL" id="CP015118">
    <property type="protein sequence ID" value="ARN19013.1"/>
    <property type="molecule type" value="Genomic_DNA"/>
</dbReference>
<dbReference type="STRING" id="946333.A4W93_03250"/>
<evidence type="ECO:0000313" key="5">
    <source>
        <dbReference type="EMBL" id="ARN19013.1"/>
    </source>
</evidence>
<accession>A0A1W6L451</accession>
<dbReference type="PROSITE" id="PS50885">
    <property type="entry name" value="HAMP"/>
    <property type="match status" value="1"/>
</dbReference>
<keyword evidence="4" id="KW-1133">Transmembrane helix</keyword>
<dbReference type="PROSITE" id="PS50887">
    <property type="entry name" value="GGDEF"/>
    <property type="match status" value="1"/>
</dbReference>
<dbReference type="OrthoDB" id="9813903at2"/>